<gene>
    <name evidence="1" type="ORF">XENORESO_021883</name>
</gene>
<name>A0ABV0VPB8_9TELE</name>
<dbReference type="Proteomes" id="UP001444071">
    <property type="component" value="Unassembled WGS sequence"/>
</dbReference>
<comment type="caution">
    <text evidence="1">The sequence shown here is derived from an EMBL/GenBank/DDBJ whole genome shotgun (WGS) entry which is preliminary data.</text>
</comment>
<dbReference type="EMBL" id="JAHRIM010000899">
    <property type="protein sequence ID" value="MEQ2258537.1"/>
    <property type="molecule type" value="Genomic_DNA"/>
</dbReference>
<organism evidence="1 2">
    <name type="scientific">Xenotaenia resolanae</name>
    <dbReference type="NCBI Taxonomy" id="208358"/>
    <lineage>
        <taxon>Eukaryota</taxon>
        <taxon>Metazoa</taxon>
        <taxon>Chordata</taxon>
        <taxon>Craniata</taxon>
        <taxon>Vertebrata</taxon>
        <taxon>Euteleostomi</taxon>
        <taxon>Actinopterygii</taxon>
        <taxon>Neopterygii</taxon>
        <taxon>Teleostei</taxon>
        <taxon>Neoteleostei</taxon>
        <taxon>Acanthomorphata</taxon>
        <taxon>Ovalentaria</taxon>
        <taxon>Atherinomorphae</taxon>
        <taxon>Cyprinodontiformes</taxon>
        <taxon>Goodeidae</taxon>
        <taxon>Xenotaenia</taxon>
    </lineage>
</organism>
<reference evidence="1 2" key="1">
    <citation type="submission" date="2021-06" db="EMBL/GenBank/DDBJ databases">
        <authorList>
            <person name="Palmer J.M."/>
        </authorList>
    </citation>
    <scope>NUCLEOTIDE SEQUENCE [LARGE SCALE GENOMIC DNA]</scope>
    <source>
        <strain evidence="1 2">XR_2019</strain>
        <tissue evidence="1">Muscle</tissue>
    </source>
</reference>
<protein>
    <submittedName>
        <fullName evidence="1">Uncharacterized protein</fullName>
    </submittedName>
</protein>
<sequence>MLVVLPLPCVETFSLEKCHRGKRSTKEKCGVAIVQLHPMPTVVIDSDLDDFVLLDRDLGTIIRKNRIRRKE</sequence>
<accession>A0ABV0VPB8</accession>
<evidence type="ECO:0000313" key="2">
    <source>
        <dbReference type="Proteomes" id="UP001444071"/>
    </source>
</evidence>
<proteinExistence type="predicted"/>
<keyword evidence="2" id="KW-1185">Reference proteome</keyword>
<evidence type="ECO:0000313" key="1">
    <source>
        <dbReference type="EMBL" id="MEQ2258537.1"/>
    </source>
</evidence>